<sequence length="263" mass="27671">MTTTDRRALLQASGLQKRFTAGTDAIHAVDGVSIDLIAGETVAIMGASGSGKTTLLHLLGGLLRPDSGILRFAGADLATLSDAALTSLRCERMGIVYQSSNLIPTLSALDNVALPMLLNGSSRTTARAAAHERLREVGLGARALHRPGQMSGGEQQRVAIARALIAKPELVLADEPTGSLDRQNSLDVCQLLHQVAADRSRSVVIVTHDPAVALLADRILVLSDGKLVSEISRADVATAEEVAIYCMRVARRNQVFAPSSPGI</sequence>
<dbReference type="InterPro" id="IPR003593">
    <property type="entry name" value="AAA+_ATPase"/>
</dbReference>
<dbReference type="InterPro" id="IPR017911">
    <property type="entry name" value="MacB-like_ATP-bd"/>
</dbReference>
<dbReference type="GO" id="GO:0022857">
    <property type="term" value="F:transmembrane transporter activity"/>
    <property type="evidence" value="ECO:0007669"/>
    <property type="project" value="TreeGrafter"/>
</dbReference>
<dbReference type="InterPro" id="IPR017871">
    <property type="entry name" value="ABC_transporter-like_CS"/>
</dbReference>
<dbReference type="InParanoid" id="A0A517SI18"/>
<dbReference type="Pfam" id="PF00005">
    <property type="entry name" value="ABC_tran"/>
    <property type="match status" value="1"/>
</dbReference>
<evidence type="ECO:0000256" key="4">
    <source>
        <dbReference type="ARBA" id="ARBA00038388"/>
    </source>
</evidence>
<reference evidence="6 7" key="1">
    <citation type="submission" date="2019-02" db="EMBL/GenBank/DDBJ databases">
        <title>Deep-cultivation of Planctomycetes and their phenomic and genomic characterization uncovers novel biology.</title>
        <authorList>
            <person name="Wiegand S."/>
            <person name="Jogler M."/>
            <person name="Boedeker C."/>
            <person name="Pinto D."/>
            <person name="Vollmers J."/>
            <person name="Rivas-Marin E."/>
            <person name="Kohn T."/>
            <person name="Peeters S.H."/>
            <person name="Heuer A."/>
            <person name="Rast P."/>
            <person name="Oberbeckmann S."/>
            <person name="Bunk B."/>
            <person name="Jeske O."/>
            <person name="Meyerdierks A."/>
            <person name="Storesund J.E."/>
            <person name="Kallscheuer N."/>
            <person name="Luecker S."/>
            <person name="Lage O.M."/>
            <person name="Pohl T."/>
            <person name="Merkel B.J."/>
            <person name="Hornburger P."/>
            <person name="Mueller R.-W."/>
            <person name="Bruemmer F."/>
            <person name="Labrenz M."/>
            <person name="Spormann A.M."/>
            <person name="Op den Camp H."/>
            <person name="Overmann J."/>
            <person name="Amann R."/>
            <person name="Jetten M.S.M."/>
            <person name="Mascher T."/>
            <person name="Medema M.H."/>
            <person name="Devos D.P."/>
            <person name="Kaster A.-K."/>
            <person name="Ovreas L."/>
            <person name="Rohde M."/>
            <person name="Galperin M.Y."/>
            <person name="Jogler C."/>
        </authorList>
    </citation>
    <scope>NUCLEOTIDE SEQUENCE [LARGE SCALE GENOMIC DNA]</scope>
    <source>
        <strain evidence="6 7">Pan44</strain>
    </source>
</reference>
<dbReference type="SUPFAM" id="SSF52540">
    <property type="entry name" value="P-loop containing nucleoside triphosphate hydrolases"/>
    <property type="match status" value="1"/>
</dbReference>
<dbReference type="SMART" id="SM00382">
    <property type="entry name" value="AAA"/>
    <property type="match status" value="1"/>
</dbReference>
<dbReference type="FunFam" id="3.40.50.300:FF:000032">
    <property type="entry name" value="Export ABC transporter ATP-binding protein"/>
    <property type="match status" value="1"/>
</dbReference>
<dbReference type="InterPro" id="IPR027417">
    <property type="entry name" value="P-loop_NTPase"/>
</dbReference>
<dbReference type="PROSITE" id="PS50893">
    <property type="entry name" value="ABC_TRANSPORTER_2"/>
    <property type="match status" value="1"/>
</dbReference>
<dbReference type="PROSITE" id="PS00211">
    <property type="entry name" value="ABC_TRANSPORTER_1"/>
    <property type="match status" value="1"/>
</dbReference>
<dbReference type="EC" id="3.6.3.-" evidence="6"/>
<dbReference type="InterPro" id="IPR003439">
    <property type="entry name" value="ABC_transporter-like_ATP-bd"/>
</dbReference>
<gene>
    <name evidence="6" type="primary">lolD_7</name>
    <name evidence="6" type="ORF">Pan44_38160</name>
</gene>
<dbReference type="Proteomes" id="UP000315700">
    <property type="component" value="Chromosome"/>
</dbReference>
<dbReference type="EMBL" id="CP036271">
    <property type="protein sequence ID" value="QDT55768.1"/>
    <property type="molecule type" value="Genomic_DNA"/>
</dbReference>
<dbReference type="CDD" id="cd03255">
    <property type="entry name" value="ABC_MJ0796_LolCDE_FtsE"/>
    <property type="match status" value="1"/>
</dbReference>
<proteinExistence type="inferred from homology"/>
<name>A0A517SI18_9PLAN</name>
<keyword evidence="2" id="KW-0547">Nucleotide-binding</keyword>
<dbReference type="GO" id="GO:0005524">
    <property type="term" value="F:ATP binding"/>
    <property type="evidence" value="ECO:0007669"/>
    <property type="project" value="UniProtKB-KW"/>
</dbReference>
<keyword evidence="3 6" id="KW-0067">ATP-binding</keyword>
<keyword evidence="7" id="KW-1185">Reference proteome</keyword>
<protein>
    <submittedName>
        <fullName evidence="6">Lipoprotein-releasing system ATP-binding protein LolD</fullName>
        <ecNumber evidence="6">3.6.3.-</ecNumber>
    </submittedName>
</protein>
<dbReference type="PANTHER" id="PTHR24220">
    <property type="entry name" value="IMPORT ATP-BINDING PROTEIN"/>
    <property type="match status" value="1"/>
</dbReference>
<organism evidence="6 7">
    <name type="scientific">Caulifigura coniformis</name>
    <dbReference type="NCBI Taxonomy" id="2527983"/>
    <lineage>
        <taxon>Bacteria</taxon>
        <taxon>Pseudomonadati</taxon>
        <taxon>Planctomycetota</taxon>
        <taxon>Planctomycetia</taxon>
        <taxon>Planctomycetales</taxon>
        <taxon>Planctomycetaceae</taxon>
        <taxon>Caulifigura</taxon>
    </lineage>
</organism>
<dbReference type="KEGG" id="ccos:Pan44_38160"/>
<evidence type="ECO:0000259" key="5">
    <source>
        <dbReference type="PROSITE" id="PS50893"/>
    </source>
</evidence>
<evidence type="ECO:0000256" key="3">
    <source>
        <dbReference type="ARBA" id="ARBA00022840"/>
    </source>
</evidence>
<keyword evidence="6" id="KW-0378">Hydrolase</keyword>
<feature type="domain" description="ABC transporter" evidence="5">
    <location>
        <begin position="10"/>
        <end position="249"/>
    </location>
</feature>
<evidence type="ECO:0000313" key="7">
    <source>
        <dbReference type="Proteomes" id="UP000315700"/>
    </source>
</evidence>
<comment type="similarity">
    <text evidence="4">Belongs to the ABC transporter superfamily. Macrolide exporter (TC 3.A.1.122) family.</text>
</comment>
<keyword evidence="6" id="KW-0449">Lipoprotein</keyword>
<evidence type="ECO:0000256" key="2">
    <source>
        <dbReference type="ARBA" id="ARBA00022741"/>
    </source>
</evidence>
<dbReference type="GO" id="GO:0016887">
    <property type="term" value="F:ATP hydrolysis activity"/>
    <property type="evidence" value="ECO:0007669"/>
    <property type="project" value="InterPro"/>
</dbReference>
<accession>A0A517SI18</accession>
<evidence type="ECO:0000313" key="6">
    <source>
        <dbReference type="EMBL" id="QDT55768.1"/>
    </source>
</evidence>
<dbReference type="Gene3D" id="3.40.50.300">
    <property type="entry name" value="P-loop containing nucleotide triphosphate hydrolases"/>
    <property type="match status" value="1"/>
</dbReference>
<dbReference type="AlphaFoldDB" id="A0A517SI18"/>
<dbReference type="OrthoDB" id="9802264at2"/>
<dbReference type="GO" id="GO:0005886">
    <property type="term" value="C:plasma membrane"/>
    <property type="evidence" value="ECO:0007669"/>
    <property type="project" value="TreeGrafter"/>
</dbReference>
<evidence type="ECO:0000256" key="1">
    <source>
        <dbReference type="ARBA" id="ARBA00022448"/>
    </source>
</evidence>
<keyword evidence="1" id="KW-0813">Transport</keyword>
<dbReference type="GO" id="GO:0098796">
    <property type="term" value="C:membrane protein complex"/>
    <property type="evidence" value="ECO:0007669"/>
    <property type="project" value="UniProtKB-ARBA"/>
</dbReference>
<dbReference type="InterPro" id="IPR015854">
    <property type="entry name" value="ABC_transpr_LolD-like"/>
</dbReference>